<dbReference type="GO" id="GO:0008305">
    <property type="term" value="C:integrin complex"/>
    <property type="evidence" value="ECO:0007669"/>
    <property type="project" value="TreeGrafter"/>
</dbReference>
<keyword evidence="8" id="KW-0401">Integrin</keyword>
<keyword evidence="11" id="KW-0325">Glycoprotein</keyword>
<dbReference type="Gene3D" id="2.10.25.10">
    <property type="entry name" value="Laminin"/>
    <property type="match status" value="3"/>
</dbReference>
<evidence type="ECO:0000313" key="15">
    <source>
        <dbReference type="Proteomes" id="UP000035681"/>
    </source>
</evidence>
<evidence type="ECO:0000256" key="7">
    <source>
        <dbReference type="ARBA" id="ARBA00022989"/>
    </source>
</evidence>
<keyword evidence="15" id="KW-1185">Reference proteome</keyword>
<dbReference type="Gene3D" id="3.30.1680.10">
    <property type="entry name" value="ligand-binding face of the semaphorins, domain 2"/>
    <property type="match status" value="1"/>
</dbReference>
<evidence type="ECO:0000259" key="13">
    <source>
        <dbReference type="Pfam" id="PF07974"/>
    </source>
</evidence>
<proteinExistence type="inferred from homology"/>
<dbReference type="InterPro" id="IPR057243">
    <property type="entry name" value="Integrin_I-EGF_CS"/>
</dbReference>
<feature type="domain" description="Epidermal growth factor-like" evidence="13">
    <location>
        <begin position="362"/>
        <end position="391"/>
    </location>
</feature>
<comment type="subcellular location">
    <subcellularLocation>
        <location evidence="1">Membrane</location>
        <topology evidence="1">Single-pass type I membrane protein</topology>
    </subcellularLocation>
</comment>
<feature type="domain" description="Epidermal growth factor-like" evidence="13">
    <location>
        <begin position="322"/>
        <end position="353"/>
    </location>
</feature>
<dbReference type="AlphaFoldDB" id="A0AAF5DHQ4"/>
<accession>A0AAF5DHQ4</accession>
<dbReference type="GO" id="GO:0009986">
    <property type="term" value="C:cell surface"/>
    <property type="evidence" value="ECO:0007669"/>
    <property type="project" value="TreeGrafter"/>
</dbReference>
<evidence type="ECO:0000313" key="16">
    <source>
        <dbReference type="WBParaSite" id="TCONS_00011491.p1"/>
    </source>
</evidence>
<dbReference type="Proteomes" id="UP000035681">
    <property type="component" value="Unplaced"/>
</dbReference>
<dbReference type="SUPFAM" id="SSF103575">
    <property type="entry name" value="Plexin repeat"/>
    <property type="match status" value="1"/>
</dbReference>
<evidence type="ECO:0000256" key="6">
    <source>
        <dbReference type="ARBA" id="ARBA00022737"/>
    </source>
</evidence>
<evidence type="ECO:0000259" key="14">
    <source>
        <dbReference type="Pfam" id="PF23105"/>
    </source>
</evidence>
<dbReference type="InterPro" id="IPR015812">
    <property type="entry name" value="Integrin_bsu"/>
</dbReference>
<evidence type="ECO:0000256" key="10">
    <source>
        <dbReference type="ARBA" id="ARBA00023157"/>
    </source>
</evidence>
<evidence type="ECO:0000256" key="1">
    <source>
        <dbReference type="ARBA" id="ARBA00004479"/>
    </source>
</evidence>
<dbReference type="Pfam" id="PF07974">
    <property type="entry name" value="EGF_2"/>
    <property type="match status" value="2"/>
</dbReference>
<feature type="region of interest" description="Disordered" evidence="12">
    <location>
        <begin position="395"/>
        <end position="469"/>
    </location>
</feature>
<dbReference type="PROSITE" id="PS52047">
    <property type="entry name" value="I_EGF_2"/>
    <property type="match status" value="1"/>
</dbReference>
<evidence type="ECO:0000256" key="4">
    <source>
        <dbReference type="ARBA" id="ARBA00022692"/>
    </source>
</evidence>
<dbReference type="InterPro" id="IPR057073">
    <property type="entry name" value="EGF_integrin_2"/>
</dbReference>
<protein>
    <submittedName>
        <fullName evidence="16">EGF-like domain-containing protein</fullName>
    </submittedName>
</protein>
<evidence type="ECO:0000256" key="8">
    <source>
        <dbReference type="ARBA" id="ARBA00023037"/>
    </source>
</evidence>
<evidence type="ECO:0000256" key="5">
    <source>
        <dbReference type="ARBA" id="ARBA00022729"/>
    </source>
</evidence>
<keyword evidence="9" id="KW-0472">Membrane</keyword>
<dbReference type="GO" id="GO:0005178">
    <property type="term" value="F:integrin binding"/>
    <property type="evidence" value="ECO:0007669"/>
    <property type="project" value="TreeGrafter"/>
</dbReference>
<feature type="compositionally biased region" description="Basic and acidic residues" evidence="12">
    <location>
        <begin position="406"/>
        <end position="441"/>
    </location>
</feature>
<evidence type="ECO:0000256" key="12">
    <source>
        <dbReference type="SAM" id="MobiDB-lite"/>
    </source>
</evidence>
<dbReference type="InterPro" id="IPR013111">
    <property type="entry name" value="EGF_extracell"/>
</dbReference>
<dbReference type="GO" id="GO:0098609">
    <property type="term" value="P:cell-cell adhesion"/>
    <property type="evidence" value="ECO:0007669"/>
    <property type="project" value="TreeGrafter"/>
</dbReference>
<keyword evidence="4" id="KW-0812">Transmembrane</keyword>
<comment type="similarity">
    <text evidence="2">Belongs to the integrin beta chain family.</text>
</comment>
<evidence type="ECO:0000256" key="3">
    <source>
        <dbReference type="ARBA" id="ARBA00022536"/>
    </source>
</evidence>
<sequence>LKLNDETIFEYTTNFCLFIIVNLNLWEEEIAKCTSDEAQQSCGNCIKQHPECAWCLDPRYPHIGRCNHKNLFAENECAKTHIYAPYTEMRIAPQNNIPIGGKHRDGRTTVQLEPQQVVLRMKPGDVMEVPFKYQHRKPVSGHEVKDFSIQTSDFRSSGIGIEFYIECNGERIQSRTCPGLKENDIVMFFAKVTVNECKNYGDLAVSIGIYGYNTVSALFVTSVCGCDCEKVQNQDAKSNFCSKRGSLICGACNCEHGYGGERCECEFSKYGVSSNDQLNDKCKASGDSEVCSGKGKCRCGVCQCTFHDIIKGRFCECDNSACPSDDDGRLCSGRGICECGKCVCSEGYEGEDCGCTSNQDACKENDSICSGNGVCECGKCVCSEGFTGPTCGIDSHVDEGDENETAEGKLDEKKSSESSEEKENHEHEHEQEHEGEEKEKEEGEGENNNENKSSGEKGEESASSTNVANTKYLLHFSIYSISDKTKFTPSAFSNLSKLL</sequence>
<dbReference type="InterPro" id="IPR032695">
    <property type="entry name" value="Integrin_dom_sf"/>
</dbReference>
<dbReference type="PANTHER" id="PTHR10082:SF60">
    <property type="entry name" value="INTEGRIN BETA-PS"/>
    <property type="match status" value="1"/>
</dbReference>
<dbReference type="PROSITE" id="PS00243">
    <property type="entry name" value="I_EGF_1"/>
    <property type="match status" value="2"/>
</dbReference>
<dbReference type="GO" id="GO:0007160">
    <property type="term" value="P:cell-matrix adhesion"/>
    <property type="evidence" value="ECO:0007669"/>
    <property type="project" value="TreeGrafter"/>
</dbReference>
<feature type="domain" description="Integrin beta epidermal growth factor-like" evidence="14">
    <location>
        <begin position="278"/>
        <end position="316"/>
    </location>
</feature>
<dbReference type="GO" id="GO:0016477">
    <property type="term" value="P:cell migration"/>
    <property type="evidence" value="ECO:0007669"/>
    <property type="project" value="TreeGrafter"/>
</dbReference>
<evidence type="ECO:0000256" key="11">
    <source>
        <dbReference type="ARBA" id="ARBA00023180"/>
    </source>
</evidence>
<reference evidence="16" key="1">
    <citation type="submission" date="2024-02" db="UniProtKB">
        <authorList>
            <consortium name="WormBaseParasite"/>
        </authorList>
    </citation>
    <scope>IDENTIFICATION</scope>
</reference>
<keyword evidence="3" id="KW-0245">EGF-like domain</keyword>
<keyword evidence="5" id="KW-0732">Signal</keyword>
<keyword evidence="6" id="KW-0677">Repeat</keyword>
<name>A0AAF5DHQ4_STRER</name>
<organism evidence="15 16">
    <name type="scientific">Strongyloides stercoralis</name>
    <name type="common">Threadworm</name>
    <dbReference type="NCBI Taxonomy" id="6248"/>
    <lineage>
        <taxon>Eukaryota</taxon>
        <taxon>Metazoa</taxon>
        <taxon>Ecdysozoa</taxon>
        <taxon>Nematoda</taxon>
        <taxon>Chromadorea</taxon>
        <taxon>Rhabditida</taxon>
        <taxon>Tylenchina</taxon>
        <taxon>Panagrolaimomorpha</taxon>
        <taxon>Strongyloidoidea</taxon>
        <taxon>Strongyloididae</taxon>
        <taxon>Strongyloides</taxon>
    </lineage>
</organism>
<dbReference type="Pfam" id="PF23105">
    <property type="entry name" value="EGF_integrin"/>
    <property type="match status" value="1"/>
</dbReference>
<keyword evidence="7" id="KW-1133">Transmembrane helix</keyword>
<dbReference type="GO" id="GO:0005925">
    <property type="term" value="C:focal adhesion"/>
    <property type="evidence" value="ECO:0007669"/>
    <property type="project" value="TreeGrafter"/>
</dbReference>
<dbReference type="WBParaSite" id="TCONS_00011491.p1">
    <property type="protein sequence ID" value="TCONS_00011491.p1"/>
    <property type="gene ID" value="XLOC_005948"/>
</dbReference>
<dbReference type="FunFam" id="2.10.25.10:FF:000036">
    <property type="entry name" value="Integrin beta"/>
    <property type="match status" value="1"/>
</dbReference>
<dbReference type="Gene3D" id="2.60.40.1510">
    <property type="entry name" value="ntegrin, alpha v. Chain A, domain 3"/>
    <property type="match status" value="1"/>
</dbReference>
<keyword evidence="10" id="KW-1015">Disulfide bond</keyword>
<dbReference type="PANTHER" id="PTHR10082">
    <property type="entry name" value="INTEGRIN BETA SUBUNIT"/>
    <property type="match status" value="1"/>
</dbReference>
<dbReference type="GO" id="GO:0007229">
    <property type="term" value="P:integrin-mediated signaling pathway"/>
    <property type="evidence" value="ECO:0007669"/>
    <property type="project" value="UniProtKB-KW"/>
</dbReference>
<dbReference type="SUPFAM" id="SSF69179">
    <property type="entry name" value="Integrin domains"/>
    <property type="match status" value="1"/>
</dbReference>
<dbReference type="GO" id="GO:0033627">
    <property type="term" value="P:cell adhesion mediated by integrin"/>
    <property type="evidence" value="ECO:0007669"/>
    <property type="project" value="TreeGrafter"/>
</dbReference>
<dbReference type="SUPFAM" id="SSF57196">
    <property type="entry name" value="EGF/Laminin"/>
    <property type="match status" value="2"/>
</dbReference>
<evidence type="ECO:0000256" key="2">
    <source>
        <dbReference type="ARBA" id="ARBA00007449"/>
    </source>
</evidence>
<dbReference type="PRINTS" id="PR01186">
    <property type="entry name" value="INTEGRINB"/>
</dbReference>
<evidence type="ECO:0000256" key="9">
    <source>
        <dbReference type="ARBA" id="ARBA00023136"/>
    </source>
</evidence>